<sequence>MGRLTHSLLGTDKNQRTLENNSIPRIRMKKLYRQSKQERNGQRDKGSTLEHQNNVEPHKT</sequence>
<evidence type="ECO:0000313" key="2">
    <source>
        <dbReference type="EnsemblMetazoa" id="MESCA003079-PA"/>
    </source>
</evidence>
<dbReference type="AlphaFoldDB" id="T1GI12"/>
<feature type="region of interest" description="Disordered" evidence="1">
    <location>
        <begin position="1"/>
        <end position="60"/>
    </location>
</feature>
<evidence type="ECO:0000313" key="3">
    <source>
        <dbReference type="Proteomes" id="UP000015102"/>
    </source>
</evidence>
<organism evidence="2 3">
    <name type="scientific">Megaselia scalaris</name>
    <name type="common">Humpbacked fly</name>
    <name type="synonym">Phora scalaris</name>
    <dbReference type="NCBI Taxonomy" id="36166"/>
    <lineage>
        <taxon>Eukaryota</taxon>
        <taxon>Metazoa</taxon>
        <taxon>Ecdysozoa</taxon>
        <taxon>Arthropoda</taxon>
        <taxon>Hexapoda</taxon>
        <taxon>Insecta</taxon>
        <taxon>Pterygota</taxon>
        <taxon>Neoptera</taxon>
        <taxon>Endopterygota</taxon>
        <taxon>Diptera</taxon>
        <taxon>Brachycera</taxon>
        <taxon>Muscomorpha</taxon>
        <taxon>Platypezoidea</taxon>
        <taxon>Phoridae</taxon>
        <taxon>Megaseliini</taxon>
        <taxon>Megaselia</taxon>
    </lineage>
</organism>
<reference evidence="3" key="1">
    <citation type="submission" date="2013-02" db="EMBL/GenBank/DDBJ databases">
        <authorList>
            <person name="Hughes D."/>
        </authorList>
    </citation>
    <scope>NUCLEOTIDE SEQUENCE</scope>
    <source>
        <strain>Durham</strain>
        <strain evidence="3">NC isolate 2 -- Noor lab</strain>
    </source>
</reference>
<dbReference type="Proteomes" id="UP000015102">
    <property type="component" value="Unassembled WGS sequence"/>
</dbReference>
<reference evidence="2" key="2">
    <citation type="submission" date="2015-06" db="UniProtKB">
        <authorList>
            <consortium name="EnsemblMetazoa"/>
        </authorList>
    </citation>
    <scope>IDENTIFICATION</scope>
</reference>
<feature type="compositionally biased region" description="Polar residues" evidence="1">
    <location>
        <begin position="49"/>
        <end position="60"/>
    </location>
</feature>
<name>T1GI12_MEGSC</name>
<keyword evidence="3" id="KW-1185">Reference proteome</keyword>
<dbReference type="EnsemblMetazoa" id="MESCA003079-RA">
    <property type="protein sequence ID" value="MESCA003079-PA"/>
    <property type="gene ID" value="MESCA003079"/>
</dbReference>
<dbReference type="EMBL" id="CAQQ02018889">
    <property type="status" value="NOT_ANNOTATED_CDS"/>
    <property type="molecule type" value="Genomic_DNA"/>
</dbReference>
<dbReference type="EMBL" id="CAQQ02018890">
    <property type="status" value="NOT_ANNOTATED_CDS"/>
    <property type="molecule type" value="Genomic_DNA"/>
</dbReference>
<feature type="compositionally biased region" description="Basic and acidic residues" evidence="1">
    <location>
        <begin position="35"/>
        <end position="48"/>
    </location>
</feature>
<protein>
    <submittedName>
        <fullName evidence="2">Uncharacterized protein</fullName>
    </submittedName>
</protein>
<proteinExistence type="predicted"/>
<dbReference type="HOGENOM" id="CLU_2944352_0_0_1"/>
<accession>T1GI12</accession>
<evidence type="ECO:0000256" key="1">
    <source>
        <dbReference type="SAM" id="MobiDB-lite"/>
    </source>
</evidence>